<feature type="region of interest" description="Disordered" evidence="13">
    <location>
        <begin position="338"/>
        <end position="366"/>
    </location>
</feature>
<dbReference type="InterPro" id="IPR012910">
    <property type="entry name" value="Plug_dom"/>
</dbReference>
<evidence type="ECO:0000313" key="17">
    <source>
        <dbReference type="Proteomes" id="UP000501812"/>
    </source>
</evidence>
<dbReference type="InterPro" id="IPR037066">
    <property type="entry name" value="Plug_dom_sf"/>
</dbReference>
<reference evidence="16 17" key="1">
    <citation type="submission" date="2020-04" db="EMBL/GenBank/DDBJ databases">
        <title>Luteolibacter sp. G-1-1-1 isolated from soil.</title>
        <authorList>
            <person name="Dahal R.H."/>
        </authorList>
    </citation>
    <scope>NUCLEOTIDE SEQUENCE [LARGE SCALE GENOMIC DNA]</scope>
    <source>
        <strain evidence="16 17">G-1-1-1</strain>
    </source>
</reference>
<keyword evidence="5 11" id="KW-0812">Transmembrane</keyword>
<comment type="similarity">
    <text evidence="2 11 12">Belongs to the TonB-dependent receptor family.</text>
</comment>
<keyword evidence="4 11" id="KW-1134">Transmembrane beta strand</keyword>
<dbReference type="PANTHER" id="PTHR30069">
    <property type="entry name" value="TONB-DEPENDENT OUTER MEMBRANE RECEPTOR"/>
    <property type="match status" value="1"/>
</dbReference>
<dbReference type="KEGG" id="luo:HHL09_18500"/>
<organism evidence="16 17">
    <name type="scientific">Luteolibacter luteus</name>
    <dbReference type="NCBI Taxonomy" id="2728835"/>
    <lineage>
        <taxon>Bacteria</taxon>
        <taxon>Pseudomonadati</taxon>
        <taxon>Verrucomicrobiota</taxon>
        <taxon>Verrucomicrobiia</taxon>
        <taxon>Verrucomicrobiales</taxon>
        <taxon>Verrucomicrobiaceae</taxon>
        <taxon>Luteolibacter</taxon>
    </lineage>
</organism>
<dbReference type="GO" id="GO:0015232">
    <property type="term" value="F:heme transmembrane transporter activity"/>
    <property type="evidence" value="ECO:0007669"/>
    <property type="project" value="InterPro"/>
</dbReference>
<evidence type="ECO:0000256" key="8">
    <source>
        <dbReference type="ARBA" id="ARBA00023136"/>
    </source>
</evidence>
<dbReference type="PROSITE" id="PS52016">
    <property type="entry name" value="TONB_DEPENDENT_REC_3"/>
    <property type="match status" value="1"/>
</dbReference>
<dbReference type="NCBIfam" id="TIGR01785">
    <property type="entry name" value="TonB-hemin"/>
    <property type="match status" value="1"/>
</dbReference>
<evidence type="ECO:0000256" key="9">
    <source>
        <dbReference type="ARBA" id="ARBA00023170"/>
    </source>
</evidence>
<dbReference type="InterPro" id="IPR039426">
    <property type="entry name" value="TonB-dep_rcpt-like"/>
</dbReference>
<keyword evidence="17" id="KW-1185">Reference proteome</keyword>
<protein>
    <submittedName>
        <fullName evidence="16">TonB-dependent hemoglobin/transferrin/lactoferrin family receptor</fullName>
    </submittedName>
</protein>
<gene>
    <name evidence="16" type="ORF">HHL09_18500</name>
</gene>
<dbReference type="NCBIfam" id="TIGR01786">
    <property type="entry name" value="TonB-hemlactrns"/>
    <property type="match status" value="1"/>
</dbReference>
<dbReference type="CDD" id="cd01347">
    <property type="entry name" value="ligand_gated_channel"/>
    <property type="match status" value="1"/>
</dbReference>
<feature type="compositionally biased region" description="Polar residues" evidence="13">
    <location>
        <begin position="338"/>
        <end position="351"/>
    </location>
</feature>
<evidence type="ECO:0000256" key="2">
    <source>
        <dbReference type="ARBA" id="ARBA00009810"/>
    </source>
</evidence>
<dbReference type="Gene3D" id="2.170.130.10">
    <property type="entry name" value="TonB-dependent receptor, plug domain"/>
    <property type="match status" value="1"/>
</dbReference>
<dbReference type="Proteomes" id="UP000501812">
    <property type="component" value="Chromosome"/>
</dbReference>
<evidence type="ECO:0000256" key="6">
    <source>
        <dbReference type="ARBA" id="ARBA00022729"/>
    </source>
</evidence>
<accession>A0A858RK64</accession>
<evidence type="ECO:0000256" key="11">
    <source>
        <dbReference type="PROSITE-ProRule" id="PRU01360"/>
    </source>
</evidence>
<keyword evidence="6" id="KW-0732">Signal</keyword>
<evidence type="ECO:0000313" key="16">
    <source>
        <dbReference type="EMBL" id="QJE97686.1"/>
    </source>
</evidence>
<sequence>MVADARAQDAADAVSGEEVVALEDGDKAVDSGSVVDGLDEIVVVANRTEQRWLDVAGTITRVDKEEMQETGVEDLGSIVKYDPTVVVPFDMTTGDGAVAYAATGSASFNIRGTEGNRVGVEVDGIRQPPEYVSTSFDAGAETGAGGMGRDYFDPAMFQLVEILKGGASALYGSDAMGGMVSMKTLEAADLLGDKDWGGLARTQYFSRNEGLAWQTGGAFRKDNFDFLLMYAGRDGEETANNGYIPPDPMEVESSAWLAKAGYTIGDHRFLLTFENYERNVYAEMRSALHPKIEMFNIFKKSIENWQDVERQRLSLNWDWQPQNALVDGLQTHLYWQDSSSASRNRSTNPPRQTGFPPEWGISETEGRNRRQRIDFETEIYGLTSIARREIDLFGVKHQFLAGIDLSQENSSNRFNRLETDGVVLPNPDGGLPIVSTQRTVSDRISFAPSETYRLGLFLQDEIRPREKLVVTPGLRFDYHQIDVDLAQDYMDRLSNLLGAGLQPSSGYDNFSISPRLDIVYETTEHTRVYAGYGMGIRNPTAEELTMIFDHPSGGYQQITVPNPDLSEEISHAFKLGYKGEADLGRFAIEGFFTKYQDFIENNVPVGFLPDGTGLSTTKNVGEAIIYGFEASAEWNMGESYDKLTGWSLGLNTGRAYGENETKDTALNTVEPWKTVGWLGYQDVNEKFGARLLGTYTAAVTRTDDTTMNGRMFHPPAWFTLDLIAWYRPAEGVTINAGLNNIFDEKYWNWSSVRRSGGHMGLDTFGGQAGSVDDRTTAPGRNFYLSATYEF</sequence>
<dbReference type="Pfam" id="PF07715">
    <property type="entry name" value="Plug"/>
    <property type="match status" value="1"/>
</dbReference>
<dbReference type="GO" id="GO:0044718">
    <property type="term" value="P:siderophore transmembrane transport"/>
    <property type="evidence" value="ECO:0007669"/>
    <property type="project" value="TreeGrafter"/>
</dbReference>
<evidence type="ECO:0000256" key="13">
    <source>
        <dbReference type="SAM" id="MobiDB-lite"/>
    </source>
</evidence>
<dbReference type="EMBL" id="CP051774">
    <property type="protein sequence ID" value="QJE97686.1"/>
    <property type="molecule type" value="Genomic_DNA"/>
</dbReference>
<keyword evidence="7 12" id="KW-0798">TonB box</keyword>
<dbReference type="GO" id="GO:0015344">
    <property type="term" value="F:siderophore uptake transmembrane transporter activity"/>
    <property type="evidence" value="ECO:0007669"/>
    <property type="project" value="TreeGrafter"/>
</dbReference>
<evidence type="ECO:0000259" key="14">
    <source>
        <dbReference type="Pfam" id="PF00593"/>
    </source>
</evidence>
<keyword evidence="9 16" id="KW-0675">Receptor</keyword>
<dbReference type="InterPro" id="IPR000531">
    <property type="entry name" value="Beta-barrel_TonB"/>
</dbReference>
<dbReference type="GO" id="GO:0009279">
    <property type="term" value="C:cell outer membrane"/>
    <property type="evidence" value="ECO:0007669"/>
    <property type="project" value="UniProtKB-SubCell"/>
</dbReference>
<dbReference type="InterPro" id="IPR036942">
    <property type="entry name" value="Beta-barrel_TonB_sf"/>
</dbReference>
<evidence type="ECO:0000256" key="1">
    <source>
        <dbReference type="ARBA" id="ARBA00004571"/>
    </source>
</evidence>
<feature type="domain" description="TonB-dependent receptor-like beta-barrel" evidence="14">
    <location>
        <begin position="304"/>
        <end position="741"/>
    </location>
</feature>
<comment type="subcellular location">
    <subcellularLocation>
        <location evidence="1 11">Cell outer membrane</location>
        <topology evidence="1 11">Multi-pass membrane protein</topology>
    </subcellularLocation>
</comment>
<evidence type="ECO:0000256" key="5">
    <source>
        <dbReference type="ARBA" id="ARBA00022692"/>
    </source>
</evidence>
<dbReference type="Pfam" id="PF00593">
    <property type="entry name" value="TonB_dep_Rec_b-barrel"/>
    <property type="match status" value="1"/>
</dbReference>
<evidence type="ECO:0000256" key="10">
    <source>
        <dbReference type="ARBA" id="ARBA00023237"/>
    </source>
</evidence>
<evidence type="ECO:0000256" key="4">
    <source>
        <dbReference type="ARBA" id="ARBA00022452"/>
    </source>
</evidence>
<dbReference type="SUPFAM" id="SSF56935">
    <property type="entry name" value="Porins"/>
    <property type="match status" value="1"/>
</dbReference>
<keyword evidence="10 11" id="KW-0998">Cell outer membrane</keyword>
<name>A0A858RK64_9BACT</name>
<dbReference type="InterPro" id="IPR010949">
    <property type="entry name" value="TonB_Hb/transfer/lactofer_rcpt"/>
</dbReference>
<dbReference type="PANTHER" id="PTHR30069:SF29">
    <property type="entry name" value="HEMOGLOBIN AND HEMOGLOBIN-HAPTOGLOBIN-BINDING PROTEIN 1-RELATED"/>
    <property type="match status" value="1"/>
</dbReference>
<evidence type="ECO:0000256" key="12">
    <source>
        <dbReference type="RuleBase" id="RU003357"/>
    </source>
</evidence>
<evidence type="ECO:0000259" key="15">
    <source>
        <dbReference type="Pfam" id="PF07715"/>
    </source>
</evidence>
<dbReference type="Gene3D" id="2.40.170.20">
    <property type="entry name" value="TonB-dependent receptor, beta-barrel domain"/>
    <property type="match status" value="1"/>
</dbReference>
<dbReference type="RefSeq" id="WP_169456112.1">
    <property type="nucleotide sequence ID" value="NZ_CP051774.1"/>
</dbReference>
<evidence type="ECO:0000256" key="3">
    <source>
        <dbReference type="ARBA" id="ARBA00022448"/>
    </source>
</evidence>
<feature type="domain" description="TonB-dependent receptor plug" evidence="15">
    <location>
        <begin position="54"/>
        <end position="178"/>
    </location>
</feature>
<keyword evidence="8 11" id="KW-0472">Membrane</keyword>
<evidence type="ECO:0000256" key="7">
    <source>
        <dbReference type="ARBA" id="ARBA00023077"/>
    </source>
</evidence>
<keyword evidence="3 11" id="KW-0813">Transport</keyword>
<dbReference type="InterPro" id="IPR011276">
    <property type="entry name" value="TonB_haem/Hb_rcpt"/>
</dbReference>
<proteinExistence type="inferred from homology"/>
<dbReference type="AlphaFoldDB" id="A0A858RK64"/>